<gene>
    <name evidence="1" type="ORF">VitviT2T_020408</name>
</gene>
<proteinExistence type="predicted"/>
<dbReference type="EMBL" id="CP126660">
    <property type="protein sequence ID" value="WKA02190.1"/>
    <property type="molecule type" value="Genomic_DNA"/>
</dbReference>
<evidence type="ECO:0000313" key="1">
    <source>
        <dbReference type="EMBL" id="WKA02190.1"/>
    </source>
</evidence>
<dbReference type="Proteomes" id="UP001227230">
    <property type="component" value="Chromosome 13"/>
</dbReference>
<evidence type="ECO:0000313" key="2">
    <source>
        <dbReference type="Proteomes" id="UP001227230"/>
    </source>
</evidence>
<accession>A0ABY9D5W8</accession>
<sequence length="145" mass="16426">MMIQHQLVFLPIDWQNSPSINVAYRRSFLVVLSNANHGGNSHFHGHDDLDNGGSIHGNKPICQLRGKIGHVVAKCYKRFDISFSSVDLTSYQANVAFTSNFANHEWYVDSSTTNHITVDMNDLTIKVDYMGNEKLMVLRCGCCFW</sequence>
<reference evidence="1 2" key="1">
    <citation type="journal article" date="2023" name="Hortic Res">
        <title>The complete reference genome for grapevine (Vitis vinifera L.) genetics and breeding.</title>
        <authorList>
            <person name="Shi X."/>
            <person name="Cao S."/>
            <person name="Wang X."/>
            <person name="Huang S."/>
            <person name="Wang Y."/>
            <person name="Liu Z."/>
            <person name="Liu W."/>
            <person name="Leng X."/>
            <person name="Peng Y."/>
            <person name="Wang N."/>
            <person name="Wang Y."/>
            <person name="Ma Z."/>
            <person name="Xu X."/>
            <person name="Zhang F."/>
            <person name="Xue H."/>
            <person name="Zhong H."/>
            <person name="Wang Y."/>
            <person name="Zhang K."/>
            <person name="Velt A."/>
            <person name="Avia K."/>
            <person name="Holtgrawe D."/>
            <person name="Grimplet J."/>
            <person name="Matus J.T."/>
            <person name="Ware D."/>
            <person name="Wu X."/>
            <person name="Wang H."/>
            <person name="Liu C."/>
            <person name="Fang Y."/>
            <person name="Rustenholz C."/>
            <person name="Cheng Z."/>
            <person name="Xiao H."/>
            <person name="Zhou Y."/>
        </authorList>
    </citation>
    <scope>NUCLEOTIDE SEQUENCE [LARGE SCALE GENOMIC DNA]</scope>
    <source>
        <strain evidence="2">cv. Pinot noir / PN40024</strain>
        <tissue evidence="1">Leaf</tissue>
    </source>
</reference>
<evidence type="ECO:0008006" key="3">
    <source>
        <dbReference type="Google" id="ProtNLM"/>
    </source>
</evidence>
<protein>
    <recommendedName>
        <fullName evidence="3">Retrovirus-related Pol polyprotein from transposon TNT 1-94</fullName>
    </recommendedName>
</protein>
<keyword evidence="2" id="KW-1185">Reference proteome</keyword>
<organism evidence="1 2">
    <name type="scientific">Vitis vinifera</name>
    <name type="common">Grape</name>
    <dbReference type="NCBI Taxonomy" id="29760"/>
    <lineage>
        <taxon>Eukaryota</taxon>
        <taxon>Viridiplantae</taxon>
        <taxon>Streptophyta</taxon>
        <taxon>Embryophyta</taxon>
        <taxon>Tracheophyta</taxon>
        <taxon>Spermatophyta</taxon>
        <taxon>Magnoliopsida</taxon>
        <taxon>eudicotyledons</taxon>
        <taxon>Gunneridae</taxon>
        <taxon>Pentapetalae</taxon>
        <taxon>rosids</taxon>
        <taxon>Vitales</taxon>
        <taxon>Vitaceae</taxon>
        <taxon>Viteae</taxon>
        <taxon>Vitis</taxon>
    </lineage>
</organism>
<name>A0ABY9D5W8_VITVI</name>